<reference evidence="3" key="1">
    <citation type="journal article" date="2019" name="Int. J. Syst. Evol. Microbiol.">
        <title>The Global Catalogue of Microorganisms (GCM) 10K type strain sequencing project: providing services to taxonomists for standard genome sequencing and annotation.</title>
        <authorList>
            <consortium name="The Broad Institute Genomics Platform"/>
            <consortium name="The Broad Institute Genome Sequencing Center for Infectious Disease"/>
            <person name="Wu L."/>
            <person name="Ma J."/>
        </authorList>
    </citation>
    <scope>NUCLEOTIDE SEQUENCE [LARGE SCALE GENOMIC DNA]</scope>
    <source>
        <strain evidence="3">JCM 13850</strain>
    </source>
</reference>
<proteinExistence type="predicted"/>
<keyword evidence="3" id="KW-1185">Reference proteome</keyword>
<dbReference type="Pfam" id="PF11239">
    <property type="entry name" value="DUF3040"/>
    <property type="match status" value="1"/>
</dbReference>
<feature type="transmembrane region" description="Helical" evidence="1">
    <location>
        <begin position="54"/>
        <end position="75"/>
    </location>
</feature>
<name>A0ABP5L3U3_9ACTN</name>
<keyword evidence="1" id="KW-1133">Transmembrane helix</keyword>
<dbReference type="RefSeq" id="WP_344267936.1">
    <property type="nucleotide sequence ID" value="NZ_BAAAMR010000028.1"/>
</dbReference>
<gene>
    <name evidence="2" type="ORF">GCM10009727_35950</name>
</gene>
<keyword evidence="1" id="KW-0812">Transmembrane</keyword>
<protein>
    <recommendedName>
        <fullName evidence="4">DUF3040 domain-containing protein</fullName>
    </recommendedName>
</protein>
<dbReference type="Proteomes" id="UP001501020">
    <property type="component" value="Unassembled WGS sequence"/>
</dbReference>
<evidence type="ECO:0000313" key="2">
    <source>
        <dbReference type="EMBL" id="GAA2139487.1"/>
    </source>
</evidence>
<organism evidence="2 3">
    <name type="scientific">Actinomadura napierensis</name>
    <dbReference type="NCBI Taxonomy" id="267854"/>
    <lineage>
        <taxon>Bacteria</taxon>
        <taxon>Bacillati</taxon>
        <taxon>Actinomycetota</taxon>
        <taxon>Actinomycetes</taxon>
        <taxon>Streptosporangiales</taxon>
        <taxon>Thermomonosporaceae</taxon>
        <taxon>Actinomadura</taxon>
    </lineage>
</organism>
<comment type="caution">
    <text evidence="2">The sequence shown here is derived from an EMBL/GenBank/DDBJ whole genome shotgun (WGS) entry which is preliminary data.</text>
</comment>
<keyword evidence="1" id="KW-0472">Membrane</keyword>
<evidence type="ECO:0000313" key="3">
    <source>
        <dbReference type="Proteomes" id="UP001501020"/>
    </source>
</evidence>
<sequence length="77" mass="8565">MSLPLHESRVLAVIEMGLCKDDHELAALFTMFNRLTEAETPPGRERVEPSRWTCWLMTALLLVGMVAIGVIAALVSR</sequence>
<dbReference type="EMBL" id="BAAAMR010000028">
    <property type="protein sequence ID" value="GAA2139487.1"/>
    <property type="molecule type" value="Genomic_DNA"/>
</dbReference>
<evidence type="ECO:0008006" key="4">
    <source>
        <dbReference type="Google" id="ProtNLM"/>
    </source>
</evidence>
<dbReference type="InterPro" id="IPR021401">
    <property type="entry name" value="DUF3040"/>
</dbReference>
<accession>A0ABP5L3U3</accession>
<evidence type="ECO:0000256" key="1">
    <source>
        <dbReference type="SAM" id="Phobius"/>
    </source>
</evidence>